<evidence type="ECO:0000256" key="2">
    <source>
        <dbReference type="ARBA" id="ARBA00023136"/>
    </source>
</evidence>
<dbReference type="Pfam" id="PF07715">
    <property type="entry name" value="Plug"/>
    <property type="match status" value="1"/>
</dbReference>
<comment type="similarity">
    <text evidence="4">Belongs to the TonB-dependent receptor family.</text>
</comment>
<keyword evidence="2 4" id="KW-0472">Membrane</keyword>
<feature type="chain" id="PRO_5047068555" evidence="6">
    <location>
        <begin position="33"/>
        <end position="1000"/>
    </location>
</feature>
<evidence type="ECO:0000259" key="8">
    <source>
        <dbReference type="Pfam" id="PF07715"/>
    </source>
</evidence>
<dbReference type="InterPro" id="IPR037066">
    <property type="entry name" value="Plug_dom_sf"/>
</dbReference>
<keyword evidence="10" id="KW-1185">Reference proteome</keyword>
<dbReference type="Proteomes" id="UP001596116">
    <property type="component" value="Unassembled WGS sequence"/>
</dbReference>
<gene>
    <name evidence="9" type="ORF">ACFMB1_10120</name>
</gene>
<dbReference type="PANTHER" id="PTHR47234:SF3">
    <property type="entry name" value="SECRETIN_TONB SHORT N-TERMINAL DOMAIN-CONTAINING PROTEIN"/>
    <property type="match status" value="1"/>
</dbReference>
<comment type="subcellular location">
    <subcellularLocation>
        <location evidence="1 4">Cell outer membrane</location>
    </subcellularLocation>
</comment>
<evidence type="ECO:0000256" key="3">
    <source>
        <dbReference type="ARBA" id="ARBA00023237"/>
    </source>
</evidence>
<dbReference type="RefSeq" id="WP_379882878.1">
    <property type="nucleotide sequence ID" value="NZ_JBHPON010000002.1"/>
</dbReference>
<feature type="region of interest" description="Disordered" evidence="5">
    <location>
        <begin position="691"/>
        <end position="714"/>
    </location>
</feature>
<keyword evidence="3" id="KW-0998">Cell outer membrane</keyword>
<dbReference type="Gene3D" id="2.40.170.20">
    <property type="entry name" value="TonB-dependent receptor, beta-barrel domain"/>
    <property type="match status" value="1"/>
</dbReference>
<feature type="domain" description="TonB-dependent receptor plug" evidence="8">
    <location>
        <begin position="60"/>
        <end position="176"/>
    </location>
</feature>
<evidence type="ECO:0000259" key="7">
    <source>
        <dbReference type="Pfam" id="PF00593"/>
    </source>
</evidence>
<evidence type="ECO:0000256" key="1">
    <source>
        <dbReference type="ARBA" id="ARBA00004442"/>
    </source>
</evidence>
<evidence type="ECO:0000256" key="5">
    <source>
        <dbReference type="SAM" id="MobiDB-lite"/>
    </source>
</evidence>
<name>A0ABW1KZ32_9PROT</name>
<protein>
    <submittedName>
        <fullName evidence="9">TonB-dependent receptor domain-containing protein</fullName>
    </submittedName>
</protein>
<feature type="signal peptide" evidence="6">
    <location>
        <begin position="1"/>
        <end position="32"/>
    </location>
</feature>
<organism evidence="9 10">
    <name type="scientific">Hyphococcus aureus</name>
    <dbReference type="NCBI Taxonomy" id="2666033"/>
    <lineage>
        <taxon>Bacteria</taxon>
        <taxon>Pseudomonadati</taxon>
        <taxon>Pseudomonadota</taxon>
        <taxon>Alphaproteobacteria</taxon>
        <taxon>Parvularculales</taxon>
        <taxon>Parvularculaceae</taxon>
        <taxon>Hyphococcus</taxon>
    </lineage>
</organism>
<dbReference type="InterPro" id="IPR036942">
    <property type="entry name" value="Beta-barrel_TonB_sf"/>
</dbReference>
<keyword evidence="4" id="KW-0798">TonB box</keyword>
<evidence type="ECO:0000256" key="4">
    <source>
        <dbReference type="RuleBase" id="RU003357"/>
    </source>
</evidence>
<dbReference type="SUPFAM" id="SSF56935">
    <property type="entry name" value="Porins"/>
    <property type="match status" value="1"/>
</dbReference>
<sequence length="1000" mass="107185">MRNSFLHRMSKTALMSGASVAMFALGAAPAMAQDADSADTAGTNDYVIVTGSRIKRTGFDSPTPATVMSGDLIEDLGQINAAETLKLIPQNSSFQSDATAGITAGANVGASFANLRGLNPYNGTRTLTLVNTRRFVPSSDGGAVDLNIIPSSMISRVETVTGGASAAYGSDAVAGVVNIILDTDFEGFRGQVDYGQTSRGDGETYHASLTLGTGFADGRGHVVIGGEFQDQKGIGDCADVRLWCAEGWDRFTNASNILDNGMLSGYDIPGSPGYGLPNFIIGPDSKQAFNDPHGVVRNRAPADPAARNKRFNDDGTGILDFDTGNYVSTSTFGARQGGDGASTYADPDIQTPVERYVGYLYSEYELTDTLNVYGEFTYANRTASNSGVTAGPRSTFFVKPTNPYLPAELVGLLNGTEFSLGKDIDNQVPARNAAKSEVFRGLVGVNGSFGDSWSWDLYYQYGRNDRHQDRDNSRVNTPFIYALDAVVDPMTNEIVCAELLEADPDPIATGCVPFNLFGLDNLDPAAVAYAYRPVVEDFEYTQHVIAGSIQGEIYEGWGAGPIGVAAGGEYRDEGGDVTHGDIPNYNDYAFTFGLDFAGDISVMEGFFELNVPLLRDSPLANYLEINGAVRQTRNKASDRLTSEEKVSNATSWKVSTIYDITEGLRFRGSRSRDIRAAGFRELYLKNVPTEEGSSQGIVDNPAIPGSPGGGGDDPTPILSGGAFSLTPEKADTTTLGFVVSPGFAPGLTFSADWYQIKIKDVVTTLTGQGIVNFCNEYDLFCDRITYANPMDITFVDARQVNLGALTVRGFDFEVAYNLPLDDLYSGLAGDLNLRLMANHQYDFVVTPDPTVDPTDYAGQSGPVLDGGDFNPAPNWIWNGFVSYNYGGFNSTVTVRRVGSGIYGVQYTGPEDDGYDPMLANSISTNRVDAATYVDLAVSYAFGVGSNEENFEVFASVNNLFDKKPPVAPGGGGLGGSNYPTNPVYFDTFGTRFRTGLRVRF</sequence>
<keyword evidence="9" id="KW-0675">Receptor</keyword>
<dbReference type="Gene3D" id="2.170.130.10">
    <property type="entry name" value="TonB-dependent receptor, plug domain"/>
    <property type="match status" value="1"/>
</dbReference>
<evidence type="ECO:0000313" key="10">
    <source>
        <dbReference type="Proteomes" id="UP001596116"/>
    </source>
</evidence>
<dbReference type="InterPro" id="IPR012910">
    <property type="entry name" value="Plug_dom"/>
</dbReference>
<evidence type="ECO:0000313" key="9">
    <source>
        <dbReference type="EMBL" id="MFC6035901.1"/>
    </source>
</evidence>
<dbReference type="Pfam" id="PF00593">
    <property type="entry name" value="TonB_dep_Rec_b-barrel"/>
    <property type="match status" value="1"/>
</dbReference>
<dbReference type="EMBL" id="JBHPON010000002">
    <property type="protein sequence ID" value="MFC6035901.1"/>
    <property type="molecule type" value="Genomic_DNA"/>
</dbReference>
<keyword evidence="6" id="KW-0732">Signal</keyword>
<evidence type="ECO:0000256" key="6">
    <source>
        <dbReference type="SAM" id="SignalP"/>
    </source>
</evidence>
<feature type="domain" description="TonB-dependent receptor-like beta-barrel" evidence="7">
    <location>
        <begin position="430"/>
        <end position="959"/>
    </location>
</feature>
<comment type="caution">
    <text evidence="9">The sequence shown here is derived from an EMBL/GenBank/DDBJ whole genome shotgun (WGS) entry which is preliminary data.</text>
</comment>
<accession>A0ABW1KZ32</accession>
<dbReference type="InterPro" id="IPR000531">
    <property type="entry name" value="Beta-barrel_TonB"/>
</dbReference>
<dbReference type="PANTHER" id="PTHR47234">
    <property type="match status" value="1"/>
</dbReference>
<reference evidence="9 10" key="1">
    <citation type="submission" date="2024-09" db="EMBL/GenBank/DDBJ databases">
        <authorList>
            <person name="Zhang Z.-H."/>
        </authorList>
    </citation>
    <scope>NUCLEOTIDE SEQUENCE [LARGE SCALE GENOMIC DNA]</scope>
    <source>
        <strain evidence="9 10">HHTR114</strain>
    </source>
</reference>
<proteinExistence type="inferred from homology"/>